<gene>
    <name evidence="1" type="ORF">STHAL_32005</name>
</gene>
<accession>A0ABS6U0K9</accession>
<proteinExistence type="predicted"/>
<organism evidence="1 2">
    <name type="scientific">Streptomyces halstedii</name>
    <dbReference type="NCBI Taxonomy" id="1944"/>
    <lineage>
        <taxon>Bacteria</taxon>
        <taxon>Bacillati</taxon>
        <taxon>Actinomycetota</taxon>
        <taxon>Actinomycetes</taxon>
        <taxon>Kitasatosporales</taxon>
        <taxon>Streptomycetaceae</taxon>
        <taxon>Streptomyces</taxon>
    </lineage>
</organism>
<dbReference type="Proteomes" id="UP000735541">
    <property type="component" value="Unassembled WGS sequence"/>
</dbReference>
<comment type="caution">
    <text evidence="1">The sequence shown here is derived from an EMBL/GenBank/DDBJ whole genome shotgun (WGS) entry which is preliminary data.</text>
</comment>
<dbReference type="EMBL" id="JAHUVW010000004">
    <property type="protein sequence ID" value="MBV7674072.1"/>
    <property type="molecule type" value="Genomic_DNA"/>
</dbReference>
<dbReference type="RefSeq" id="WP_228873792.1">
    <property type="nucleotide sequence ID" value="NZ_JAHUVW010000004.1"/>
</dbReference>
<evidence type="ECO:0000313" key="1">
    <source>
        <dbReference type="EMBL" id="MBV7674072.1"/>
    </source>
</evidence>
<name>A0ABS6U0K9_STRHA</name>
<reference evidence="1 2" key="1">
    <citation type="submission" date="2021-07" db="EMBL/GenBank/DDBJ databases">
        <title>Sequencing Streptomyces halstedii LGO-A4 genome an citrus endophytic actinomycete.</title>
        <authorList>
            <person name="Samborskyy M."/>
            <person name="Scott N."/>
            <person name="Deglau R."/>
            <person name="Dickens S."/>
            <person name="Oliveira L.G."/>
        </authorList>
    </citation>
    <scope>NUCLEOTIDE SEQUENCE [LARGE SCALE GENOMIC DNA]</scope>
    <source>
        <strain evidence="1 2">LGO-A4</strain>
    </source>
</reference>
<sequence>MNFFNADDRAADLMVAVLDVVGDGRHLMTMAAGCPDGTMTATLVFENRADETEANWESLQRAAHVM</sequence>
<feature type="non-terminal residue" evidence="1">
    <location>
        <position position="66"/>
    </location>
</feature>
<protein>
    <submittedName>
        <fullName evidence="1">Uncharacterized protein</fullName>
    </submittedName>
</protein>
<evidence type="ECO:0000313" key="2">
    <source>
        <dbReference type="Proteomes" id="UP000735541"/>
    </source>
</evidence>
<keyword evidence="2" id="KW-1185">Reference proteome</keyword>